<dbReference type="Gene3D" id="3.40.50.300">
    <property type="entry name" value="P-loop containing nucleotide triphosphate hydrolases"/>
    <property type="match status" value="2"/>
</dbReference>
<sequence>MVNLRATFGRLTGASRAGRSEADTATMWTTPYAWRTADGVYVGHNGEVWMYRTVRLSPMKWEDPEQQLSLAAPLARLLDDLGGTSRQPIGGLATLSNNRRVHLVSITWDDLVTPPRDNTEMLRAYQAGAFGFLAPKRVLFVGVQLRSSLRDQAAKADRRSGGGMSMFRSLTELVKESIAEDVPDLAPYQRDLELVTSLFDRADAQPPTRQELDQLESWYNLGRGPDAVIEELPTRLAVSGVGELEMSAVMRFEQPIMPSPYAQWALEAISHPGDAPHVVSIRAELEPPNLTRARARRAQRRIMSNMEEERKTQDLEKVELSETYQQAKEVEDYLAGSRQPMLANCSFVMAREVTDATETYLDFLSQNYGIQMKPLEHRQIQALEETLPCSSVRVNPFLQDVNVPMVSHAGLQSFSHLGDDTGVFGGLIDPDGTPFFVDPLGAPRKNLPPVFGIFGDPGSGKTFFAQSVAVQSALNDLPVIFVNPKGGDSLYGMVDYAQGLGVPSGRVSMSALEDTPGAFDPFRYAPPTIAAEIANVHILSALDDYRDGLSLPERLALGSGLKRGALNGARCVWEALQYVPGDEAERLRGLIEQQMEASSMFSLGIALRPLPRLDVQQRLTLVDFDRDLGLPEGKTPSEYSASERIALAAVRLVIRASLEILIANRSGVLIVDEAWTFLSQAEGLASLQRISREGRSLNILPVFLTQRIADVVTKDLESYLSRVLVLKLNEAREAETALRLCGLEPTPRRLAEIREFGPLPPEGDRPARWARGIFRDLVGQHAQVVLGPTPPAAAAAYSTNPEDRRRREERRLALERAERAEHDAAVFAAASGQEGTDSWLVD</sequence>
<gene>
    <name evidence="3" type="ORF">GCM10022214_70660</name>
</gene>
<dbReference type="InterPro" id="IPR027417">
    <property type="entry name" value="P-loop_NTPase"/>
</dbReference>
<dbReference type="EMBL" id="BAAAZG010000055">
    <property type="protein sequence ID" value="GAA4096735.1"/>
    <property type="molecule type" value="Genomic_DNA"/>
</dbReference>
<feature type="domain" description="AAA+ ATPase" evidence="2">
    <location>
        <begin position="447"/>
        <end position="730"/>
    </location>
</feature>
<dbReference type="SUPFAM" id="SSF52540">
    <property type="entry name" value="P-loop containing nucleoside triphosphate hydrolases"/>
    <property type="match status" value="1"/>
</dbReference>
<proteinExistence type="predicted"/>
<accession>A0ABP7WUF1</accession>
<dbReference type="PANTHER" id="PTHR30121:SF6">
    <property type="entry name" value="SLR6007 PROTEIN"/>
    <property type="match status" value="1"/>
</dbReference>
<dbReference type="PANTHER" id="PTHR30121">
    <property type="entry name" value="UNCHARACTERIZED PROTEIN YJGR-RELATED"/>
    <property type="match status" value="1"/>
</dbReference>
<comment type="caution">
    <text evidence="3">The sequence shown here is derived from an EMBL/GenBank/DDBJ whole genome shotgun (WGS) entry which is preliminary data.</text>
</comment>
<name>A0ABP7WUF1_9ACTN</name>
<dbReference type="Proteomes" id="UP001500683">
    <property type="component" value="Unassembled WGS sequence"/>
</dbReference>
<reference evidence="4" key="1">
    <citation type="journal article" date="2019" name="Int. J. Syst. Evol. Microbiol.">
        <title>The Global Catalogue of Microorganisms (GCM) 10K type strain sequencing project: providing services to taxonomists for standard genome sequencing and annotation.</title>
        <authorList>
            <consortium name="The Broad Institute Genomics Platform"/>
            <consortium name="The Broad Institute Genome Sequencing Center for Infectious Disease"/>
            <person name="Wu L."/>
            <person name="Ma J."/>
        </authorList>
    </citation>
    <scope>NUCLEOTIDE SEQUENCE [LARGE SCALE GENOMIC DNA]</scope>
    <source>
        <strain evidence="4">JCM 16702</strain>
    </source>
</reference>
<evidence type="ECO:0000313" key="4">
    <source>
        <dbReference type="Proteomes" id="UP001500683"/>
    </source>
</evidence>
<feature type="region of interest" description="Disordered" evidence="1">
    <location>
        <begin position="823"/>
        <end position="842"/>
    </location>
</feature>
<organism evidence="3 4">
    <name type="scientific">Actinomadura miaoliensis</name>
    <dbReference type="NCBI Taxonomy" id="430685"/>
    <lineage>
        <taxon>Bacteria</taxon>
        <taxon>Bacillati</taxon>
        <taxon>Actinomycetota</taxon>
        <taxon>Actinomycetes</taxon>
        <taxon>Streptosporangiales</taxon>
        <taxon>Thermomonosporaceae</taxon>
        <taxon>Actinomadura</taxon>
    </lineage>
</organism>
<feature type="region of interest" description="Disordered" evidence="1">
    <location>
        <begin position="788"/>
        <end position="809"/>
    </location>
</feature>
<keyword evidence="4" id="KW-1185">Reference proteome</keyword>
<protein>
    <recommendedName>
        <fullName evidence="2">AAA+ ATPase domain-containing protein</fullName>
    </recommendedName>
</protein>
<evidence type="ECO:0000259" key="2">
    <source>
        <dbReference type="SMART" id="SM00382"/>
    </source>
</evidence>
<evidence type="ECO:0000313" key="3">
    <source>
        <dbReference type="EMBL" id="GAA4096735.1"/>
    </source>
</evidence>
<evidence type="ECO:0000256" key="1">
    <source>
        <dbReference type="SAM" id="MobiDB-lite"/>
    </source>
</evidence>
<dbReference type="InterPro" id="IPR003593">
    <property type="entry name" value="AAA+_ATPase"/>
</dbReference>
<dbReference type="SMART" id="SM00382">
    <property type="entry name" value="AAA"/>
    <property type="match status" value="1"/>
</dbReference>
<dbReference type="RefSeq" id="WP_344956262.1">
    <property type="nucleotide sequence ID" value="NZ_BAAAZG010000055.1"/>
</dbReference>
<dbReference type="Pfam" id="PF12846">
    <property type="entry name" value="AAA_10"/>
    <property type="match status" value="1"/>
</dbReference>
<dbReference type="InterPro" id="IPR051162">
    <property type="entry name" value="T4SS_component"/>
</dbReference>